<reference evidence="1 2" key="1">
    <citation type="submission" date="2015-09" db="EMBL/GenBank/DDBJ databases">
        <title>Draft genome sequence of Kouleothrix aurantiaca JCM 19913.</title>
        <authorList>
            <person name="Hemp J."/>
        </authorList>
    </citation>
    <scope>NUCLEOTIDE SEQUENCE [LARGE SCALE GENOMIC DNA]</scope>
    <source>
        <strain evidence="1 2">COM-B</strain>
    </source>
</reference>
<feature type="non-terminal residue" evidence="1">
    <location>
        <position position="68"/>
    </location>
</feature>
<dbReference type="AlphaFoldDB" id="A0A0P9DM86"/>
<evidence type="ECO:0000313" key="1">
    <source>
        <dbReference type="EMBL" id="KPV51175.1"/>
    </source>
</evidence>
<accession>A0A0P9DM86</accession>
<gene>
    <name evidence="1" type="ORF">SE17_22700</name>
</gene>
<dbReference type="EMBL" id="LJCR01001032">
    <property type="protein sequence ID" value="KPV51175.1"/>
    <property type="molecule type" value="Genomic_DNA"/>
</dbReference>
<keyword evidence="2" id="KW-1185">Reference proteome</keyword>
<proteinExistence type="predicted"/>
<dbReference type="Proteomes" id="UP000050509">
    <property type="component" value="Unassembled WGS sequence"/>
</dbReference>
<evidence type="ECO:0000313" key="2">
    <source>
        <dbReference type="Proteomes" id="UP000050509"/>
    </source>
</evidence>
<sequence length="68" mass="7362">MIAAPPRMSDLPPDLVAAGWALERVDESWRAYNEQCSPPIQTMEFSEKADAVGSAISMQQARAEGLLG</sequence>
<protein>
    <submittedName>
        <fullName evidence="1">Uncharacterized protein</fullName>
    </submittedName>
</protein>
<organism evidence="1 2">
    <name type="scientific">Kouleothrix aurantiaca</name>
    <dbReference type="NCBI Taxonomy" id="186479"/>
    <lineage>
        <taxon>Bacteria</taxon>
        <taxon>Bacillati</taxon>
        <taxon>Chloroflexota</taxon>
        <taxon>Chloroflexia</taxon>
        <taxon>Chloroflexales</taxon>
        <taxon>Roseiflexineae</taxon>
        <taxon>Roseiflexaceae</taxon>
        <taxon>Kouleothrix</taxon>
    </lineage>
</organism>
<name>A0A0P9DM86_9CHLR</name>
<comment type="caution">
    <text evidence="1">The sequence shown here is derived from an EMBL/GenBank/DDBJ whole genome shotgun (WGS) entry which is preliminary data.</text>
</comment>